<keyword evidence="1 8" id="KW-0963">Cytoplasm</keyword>
<dbReference type="InterPro" id="IPR013482">
    <property type="entry name" value="Molybde_CF_guanTrfase"/>
</dbReference>
<comment type="cofactor">
    <cofactor evidence="8">
        <name>Mg(2+)</name>
        <dbReference type="ChEBI" id="CHEBI:18420"/>
    </cofactor>
</comment>
<comment type="subunit">
    <text evidence="8">Monomer.</text>
</comment>
<comment type="caution">
    <text evidence="10">The sequence shown here is derived from an EMBL/GenBank/DDBJ whole genome shotgun (WGS) entry which is preliminary data.</text>
</comment>
<dbReference type="SUPFAM" id="SSF53448">
    <property type="entry name" value="Nucleotide-diphospho-sugar transferases"/>
    <property type="match status" value="1"/>
</dbReference>
<keyword evidence="7 8" id="KW-0501">Molybdenum cofactor biosynthesis</keyword>
<comment type="similarity">
    <text evidence="8">Belongs to the MobA family.</text>
</comment>
<keyword evidence="2 8" id="KW-0808">Transferase</keyword>
<evidence type="ECO:0000256" key="7">
    <source>
        <dbReference type="ARBA" id="ARBA00023150"/>
    </source>
</evidence>
<dbReference type="PANTHER" id="PTHR19136">
    <property type="entry name" value="MOLYBDENUM COFACTOR GUANYLYLTRANSFERASE"/>
    <property type="match status" value="1"/>
</dbReference>
<dbReference type="HAMAP" id="MF_00316">
    <property type="entry name" value="MobA"/>
    <property type="match status" value="1"/>
</dbReference>
<gene>
    <name evidence="8 10" type="primary">mobA</name>
    <name evidence="10" type="ORF">V3H18_06000</name>
</gene>
<name>A0ABU7XHY3_9HYPH</name>
<dbReference type="GO" id="GO:0061603">
    <property type="term" value="F:molybdenum cofactor guanylyltransferase activity"/>
    <property type="evidence" value="ECO:0007669"/>
    <property type="project" value="UniProtKB-EC"/>
</dbReference>
<evidence type="ECO:0000256" key="2">
    <source>
        <dbReference type="ARBA" id="ARBA00022679"/>
    </source>
</evidence>
<keyword evidence="4 8" id="KW-0547">Nucleotide-binding</keyword>
<dbReference type="Pfam" id="PF12804">
    <property type="entry name" value="NTP_transf_3"/>
    <property type="match status" value="1"/>
</dbReference>
<evidence type="ECO:0000256" key="6">
    <source>
        <dbReference type="ARBA" id="ARBA00023134"/>
    </source>
</evidence>
<dbReference type="Gene3D" id="3.90.550.10">
    <property type="entry name" value="Spore Coat Polysaccharide Biosynthesis Protein SpsA, Chain A"/>
    <property type="match status" value="1"/>
</dbReference>
<dbReference type="NCBIfam" id="TIGR02665">
    <property type="entry name" value="molyb_mobA"/>
    <property type="match status" value="1"/>
</dbReference>
<keyword evidence="6 8" id="KW-0342">GTP-binding</keyword>
<evidence type="ECO:0000313" key="10">
    <source>
        <dbReference type="EMBL" id="MEF3366086.1"/>
    </source>
</evidence>
<comment type="function">
    <text evidence="8">Transfers a GMP moiety from GTP to Mo-molybdopterin (Mo-MPT) cofactor (Moco or molybdenum cofactor) to form Mo-molybdopterin guanine dinucleotide (Mo-MGD) cofactor.</text>
</comment>
<protein>
    <recommendedName>
        <fullName evidence="8">Molybdenum cofactor guanylyltransferase</fullName>
        <shortName evidence="8">MoCo guanylyltransferase</shortName>
        <ecNumber evidence="8">2.7.7.77</ecNumber>
    </recommendedName>
    <alternativeName>
        <fullName evidence="8">GTP:molybdopterin guanylyltransferase</fullName>
    </alternativeName>
    <alternativeName>
        <fullName evidence="8">Mo-MPT guanylyltransferase</fullName>
    </alternativeName>
    <alternativeName>
        <fullName evidence="8">Molybdopterin guanylyltransferase</fullName>
    </alternativeName>
    <alternativeName>
        <fullName evidence="8">Molybdopterin-guanine dinucleotide synthase</fullName>
        <shortName evidence="8">MGD synthase</shortName>
    </alternativeName>
</protein>
<evidence type="ECO:0000256" key="8">
    <source>
        <dbReference type="HAMAP-Rule" id="MF_00316"/>
    </source>
</evidence>
<feature type="domain" description="MobA-like NTP transferase" evidence="9">
    <location>
        <begin position="6"/>
        <end position="167"/>
    </location>
</feature>
<reference evidence="10 11" key="1">
    <citation type="submission" date="2024-02" db="EMBL/GenBank/DDBJ databases">
        <authorList>
            <person name="Grouzdev D."/>
        </authorList>
    </citation>
    <scope>NUCLEOTIDE SEQUENCE [LARGE SCALE GENOMIC DNA]</scope>
    <source>
        <strain evidence="10 11">9N</strain>
    </source>
</reference>
<sequence length="204" mass="21117">MSDIHGVILAGGLARRMGGGDKPLADLSGRPILAHVIDRLSPQCAGLALNANGDPARFAGFGLPVVADSVEGFAGPLAGVLAGMDDAASVGAAWLISAPGDTPFLPGDLVPRLAAARNAAGVEIAVASSGGRTHHAVALWPTALRNALRRALTLEGERKVSSFIARYSSVIVDWPVEPNDPFFNVNRPEDLERAKAMAKEEARG</sequence>
<evidence type="ECO:0000259" key="9">
    <source>
        <dbReference type="Pfam" id="PF12804"/>
    </source>
</evidence>
<feature type="binding site" evidence="8">
    <location>
        <position position="50"/>
    </location>
    <ligand>
        <name>GTP</name>
        <dbReference type="ChEBI" id="CHEBI:37565"/>
    </ligand>
</feature>
<comment type="catalytic activity">
    <reaction evidence="8">
        <text>Mo-molybdopterin + GTP + H(+) = Mo-molybdopterin guanine dinucleotide + diphosphate</text>
        <dbReference type="Rhea" id="RHEA:34243"/>
        <dbReference type="ChEBI" id="CHEBI:15378"/>
        <dbReference type="ChEBI" id="CHEBI:33019"/>
        <dbReference type="ChEBI" id="CHEBI:37565"/>
        <dbReference type="ChEBI" id="CHEBI:71302"/>
        <dbReference type="ChEBI" id="CHEBI:71310"/>
        <dbReference type="EC" id="2.7.7.77"/>
    </reaction>
</comment>
<evidence type="ECO:0000256" key="1">
    <source>
        <dbReference type="ARBA" id="ARBA00022490"/>
    </source>
</evidence>
<feature type="binding site" evidence="8">
    <location>
        <position position="68"/>
    </location>
    <ligand>
        <name>GTP</name>
        <dbReference type="ChEBI" id="CHEBI:37565"/>
    </ligand>
</feature>
<accession>A0ABU7XHY3</accession>
<evidence type="ECO:0000256" key="3">
    <source>
        <dbReference type="ARBA" id="ARBA00022723"/>
    </source>
</evidence>
<keyword evidence="10" id="KW-0548">Nucleotidyltransferase</keyword>
<feature type="binding site" evidence="8">
    <location>
        <begin position="9"/>
        <end position="11"/>
    </location>
    <ligand>
        <name>GTP</name>
        <dbReference type="ChEBI" id="CHEBI:37565"/>
    </ligand>
</feature>
<dbReference type="EMBL" id="JAZHYN010000012">
    <property type="protein sequence ID" value="MEF3366086.1"/>
    <property type="molecule type" value="Genomic_DNA"/>
</dbReference>
<dbReference type="InterPro" id="IPR025877">
    <property type="entry name" value="MobA-like_NTP_Trfase"/>
</dbReference>
<proteinExistence type="inferred from homology"/>
<dbReference type="EC" id="2.7.7.77" evidence="8"/>
<evidence type="ECO:0000256" key="5">
    <source>
        <dbReference type="ARBA" id="ARBA00022842"/>
    </source>
</evidence>
<feature type="binding site" evidence="8">
    <location>
        <position position="22"/>
    </location>
    <ligand>
        <name>GTP</name>
        <dbReference type="ChEBI" id="CHEBI:37565"/>
    </ligand>
</feature>
<feature type="binding site" evidence="8">
    <location>
        <position position="101"/>
    </location>
    <ligand>
        <name>Mg(2+)</name>
        <dbReference type="ChEBI" id="CHEBI:18420"/>
    </ligand>
</feature>
<feature type="binding site" evidence="8">
    <location>
        <position position="101"/>
    </location>
    <ligand>
        <name>GTP</name>
        <dbReference type="ChEBI" id="CHEBI:37565"/>
    </ligand>
</feature>
<evidence type="ECO:0000256" key="4">
    <source>
        <dbReference type="ARBA" id="ARBA00022741"/>
    </source>
</evidence>
<evidence type="ECO:0000313" key="11">
    <source>
        <dbReference type="Proteomes" id="UP001350748"/>
    </source>
</evidence>
<comment type="subcellular location">
    <subcellularLocation>
        <location evidence="8">Cytoplasm</location>
    </subcellularLocation>
</comment>
<dbReference type="PANTHER" id="PTHR19136:SF81">
    <property type="entry name" value="MOLYBDENUM COFACTOR GUANYLYLTRANSFERASE"/>
    <property type="match status" value="1"/>
</dbReference>
<dbReference type="Proteomes" id="UP001350748">
    <property type="component" value="Unassembled WGS sequence"/>
</dbReference>
<dbReference type="InterPro" id="IPR029044">
    <property type="entry name" value="Nucleotide-diphossugar_trans"/>
</dbReference>
<keyword evidence="11" id="KW-1185">Reference proteome</keyword>
<dbReference type="CDD" id="cd02503">
    <property type="entry name" value="MobA"/>
    <property type="match status" value="1"/>
</dbReference>
<organism evidence="10 11">
    <name type="scientific">Methylocystis borbori</name>
    <dbReference type="NCBI Taxonomy" id="3118750"/>
    <lineage>
        <taxon>Bacteria</taxon>
        <taxon>Pseudomonadati</taxon>
        <taxon>Pseudomonadota</taxon>
        <taxon>Alphaproteobacteria</taxon>
        <taxon>Hyphomicrobiales</taxon>
        <taxon>Methylocystaceae</taxon>
        <taxon>Methylocystis</taxon>
    </lineage>
</organism>
<dbReference type="RefSeq" id="WP_332081055.1">
    <property type="nucleotide sequence ID" value="NZ_JAZHYN010000012.1"/>
</dbReference>
<keyword evidence="3 8" id="KW-0479">Metal-binding</keyword>
<keyword evidence="5 8" id="KW-0460">Magnesium</keyword>
<comment type="domain">
    <text evidence="8">The N-terminal domain determines nucleotide recognition and specific binding, while the C-terminal domain determines the specific binding to the target protein.</text>
</comment>